<dbReference type="GeneTree" id="ENSGT00940000154107"/>
<dbReference type="GO" id="GO:0045132">
    <property type="term" value="P:meiotic chromosome segregation"/>
    <property type="evidence" value="ECO:0007669"/>
    <property type="project" value="InterPro"/>
</dbReference>
<evidence type="ECO:0000313" key="13">
    <source>
        <dbReference type="Proteomes" id="UP000265140"/>
    </source>
</evidence>
<dbReference type="OMA" id="FNNLCQF"/>
<dbReference type="Bgee" id="ENSELUG00000006565">
    <property type="expression patterns" value="Expressed in ovary and 9 other cell types or tissues"/>
</dbReference>
<dbReference type="GO" id="GO:0005634">
    <property type="term" value="C:nucleus"/>
    <property type="evidence" value="ECO:0007669"/>
    <property type="project" value="InterPro"/>
</dbReference>
<dbReference type="AlphaFoldDB" id="A0A3P8XLX8"/>
<feature type="compositionally biased region" description="Polar residues" evidence="10">
    <location>
        <begin position="480"/>
        <end position="492"/>
    </location>
</feature>
<dbReference type="Proteomes" id="UP000265140">
    <property type="component" value="Chromosome 10"/>
</dbReference>
<evidence type="ECO:0000256" key="10">
    <source>
        <dbReference type="SAM" id="MobiDB-lite"/>
    </source>
</evidence>
<evidence type="ECO:0000256" key="4">
    <source>
        <dbReference type="ARBA" id="ARBA00022618"/>
    </source>
</evidence>
<feature type="compositionally biased region" description="Basic and acidic residues" evidence="10">
    <location>
        <begin position="290"/>
        <end position="326"/>
    </location>
</feature>
<feature type="region of interest" description="Disordered" evidence="10">
    <location>
        <begin position="581"/>
        <end position="602"/>
    </location>
</feature>
<reference evidence="12" key="2">
    <citation type="submission" date="2020-02" db="EMBL/GenBank/DDBJ databases">
        <title>Esox lucius (northern pike) genome, fEsoLuc1, primary haplotype.</title>
        <authorList>
            <person name="Myers G."/>
            <person name="Karagic N."/>
            <person name="Meyer A."/>
            <person name="Pippel M."/>
            <person name="Reichard M."/>
            <person name="Winkler S."/>
            <person name="Tracey A."/>
            <person name="Sims Y."/>
            <person name="Howe K."/>
            <person name="Rhie A."/>
            <person name="Formenti G."/>
            <person name="Durbin R."/>
            <person name="Fedrigo O."/>
            <person name="Jarvis E.D."/>
        </authorList>
    </citation>
    <scope>NUCLEOTIDE SEQUENCE [LARGE SCALE GENOMIC DNA]</scope>
</reference>
<keyword evidence="6 9" id="KW-0175">Coiled coil</keyword>
<evidence type="ECO:0000313" key="12">
    <source>
        <dbReference type="Ensembl" id="ENSELUP00000005536.2"/>
    </source>
</evidence>
<evidence type="ECO:0000259" key="11">
    <source>
        <dbReference type="Pfam" id="PF07557"/>
    </source>
</evidence>
<dbReference type="InterPro" id="IPR011515">
    <property type="entry name" value="Shugoshin_C"/>
</dbReference>
<evidence type="ECO:0000256" key="9">
    <source>
        <dbReference type="SAM" id="Coils"/>
    </source>
</evidence>
<evidence type="ECO:0000256" key="8">
    <source>
        <dbReference type="ARBA" id="ARBA00023328"/>
    </source>
</evidence>
<dbReference type="OrthoDB" id="9901374at2759"/>
<feature type="domain" description="Shugoshin C-terminal" evidence="11">
    <location>
        <begin position="646"/>
        <end position="667"/>
    </location>
</feature>
<feature type="compositionally biased region" description="Low complexity" evidence="10">
    <location>
        <begin position="391"/>
        <end position="402"/>
    </location>
</feature>
<organism evidence="12 13">
    <name type="scientific">Esox lucius</name>
    <name type="common">Northern pike</name>
    <dbReference type="NCBI Taxonomy" id="8010"/>
    <lineage>
        <taxon>Eukaryota</taxon>
        <taxon>Metazoa</taxon>
        <taxon>Chordata</taxon>
        <taxon>Craniata</taxon>
        <taxon>Vertebrata</taxon>
        <taxon>Euteleostomi</taxon>
        <taxon>Actinopterygii</taxon>
        <taxon>Neopterygii</taxon>
        <taxon>Teleostei</taxon>
        <taxon>Protacanthopterygii</taxon>
        <taxon>Esociformes</taxon>
        <taxon>Esocidae</taxon>
        <taxon>Esox</taxon>
    </lineage>
</organism>
<dbReference type="GO" id="GO:0000775">
    <property type="term" value="C:chromosome, centromeric region"/>
    <property type="evidence" value="ECO:0007669"/>
    <property type="project" value="UniProtKB-SubCell"/>
</dbReference>
<proteinExistence type="inferred from homology"/>
<sequence length="707" mass="78032">MARERGQKKSFRQSLDDIKEKMIEKRNKRLNNTSATNRGRSRRISTTSAGSVQPMVLKNVQVNNKALALALQAEKEKVRQANGVILQMKREQQALFLHLLLLKRMLKDQEAQARNLQTRPAQLLTEPPKPADSSWIIHSGSALEDARMVDEVPVSPIRSDPQFPEGAGQGKSGAQVGLPRTVSVRCRRREGSRRLSEHVQVGNRSSFCEPNPCAPPGLLQEESEVLAEQSVLNNKIDLNHKQEVKAERDNPFGSEDLKQRSAPGPLVKPAGQQQRPRTKLKQAQPQRPEPAARKAERGRKPDRPPLKKPWENSKPRARSKSRDRSATRSRVKVGPTAPLNTSLNTSQGFNDTFDFDCEDGVHLTPFKGGGTKEVPQAAPTCEEEVEKGETTESSSSSESEVSPYVPQKRKRLSSREQAQPAVTRGGRGKISKAAIDKENNPPPKSGSSCGTKMEVSRALPVPEKPLKDRQPQKGRRPSSVRKQSLSLVSTEASFAASEGSPYVVQSCDLRRTHTPPEQAKPALTCKGQLSESAESSTPPKPQLSLDQVSDEEEPPVTPGMEVEMMRIDNVLSGFRDSPYETPGLPTSSTPQKLIPKAGKRTGGLGVRAGRGFSLTDVTNLTPAAYRTFSSKSSRISDRCSNPVATRKRRSTTAVDYKEPSLHAKLRRGDKFTDTKFLSSPIFKQKPRKSMKRALSLEKYNESFVGCH</sequence>
<feature type="coiled-coil region" evidence="9">
    <location>
        <begin position="57"/>
        <end position="119"/>
    </location>
</feature>
<protein>
    <recommendedName>
        <fullName evidence="11">Shugoshin C-terminal domain-containing protein</fullName>
    </recommendedName>
</protein>
<feature type="compositionally biased region" description="Basic and acidic residues" evidence="10">
    <location>
        <begin position="238"/>
        <end position="259"/>
    </location>
</feature>
<keyword evidence="7" id="KW-0131">Cell cycle</keyword>
<comment type="similarity">
    <text evidence="2">Belongs to the shugoshin family.</text>
</comment>
<accession>A0A3P8XLX8</accession>
<keyword evidence="13" id="KW-1185">Reference proteome</keyword>
<dbReference type="Pfam" id="PF07557">
    <property type="entry name" value="Shugoshin_C"/>
    <property type="match status" value="1"/>
</dbReference>
<dbReference type="GO" id="GO:0051301">
    <property type="term" value="P:cell division"/>
    <property type="evidence" value="ECO:0007669"/>
    <property type="project" value="UniProtKB-KW"/>
</dbReference>
<evidence type="ECO:0000256" key="6">
    <source>
        <dbReference type="ARBA" id="ARBA00023054"/>
    </source>
</evidence>
<evidence type="ECO:0000256" key="5">
    <source>
        <dbReference type="ARBA" id="ARBA00022829"/>
    </source>
</evidence>
<name>A0A3P8XLX8_ESOLU</name>
<reference evidence="12" key="4">
    <citation type="submission" date="2025-09" db="UniProtKB">
        <authorList>
            <consortium name="Ensembl"/>
        </authorList>
    </citation>
    <scope>IDENTIFICATION</scope>
</reference>
<evidence type="ECO:0000256" key="2">
    <source>
        <dbReference type="ARBA" id="ARBA00010845"/>
    </source>
</evidence>
<evidence type="ECO:0000256" key="1">
    <source>
        <dbReference type="ARBA" id="ARBA00004584"/>
    </source>
</evidence>
<dbReference type="InParanoid" id="A0A3P8XLX8"/>
<dbReference type="Gene3D" id="1.20.5.730">
    <property type="entry name" value="Single helix bin"/>
    <property type="match status" value="1"/>
</dbReference>
<feature type="region of interest" description="Disordered" evidence="10">
    <location>
        <begin position="238"/>
        <end position="557"/>
    </location>
</feature>
<evidence type="ECO:0000256" key="3">
    <source>
        <dbReference type="ARBA" id="ARBA00022454"/>
    </source>
</evidence>
<dbReference type="STRING" id="8010.ENSELUP00000005547"/>
<keyword evidence="8" id="KW-0137">Centromere</keyword>
<keyword evidence="5" id="KW-0159">Chromosome partition</keyword>
<dbReference type="Ensembl" id="ENSELUT00000010493.3">
    <property type="protein sequence ID" value="ENSELUP00000005536.2"/>
    <property type="gene ID" value="ENSELUG00000006565.3"/>
</dbReference>
<reference evidence="13" key="1">
    <citation type="journal article" date="2014" name="PLoS ONE">
        <title>The genome and linkage map of the northern pike (Esox lucius): conserved synteny revealed between the salmonid sister group and the Neoteleostei.</title>
        <authorList>
            <person name="Rondeau E.B."/>
            <person name="Minkley D.R."/>
            <person name="Leong J.S."/>
            <person name="Messmer A.M."/>
            <person name="Jantzen J.R."/>
            <person name="von Schalburg K.R."/>
            <person name="Lemon C."/>
            <person name="Bird N.H."/>
            <person name="Koop B.F."/>
        </authorList>
    </citation>
    <scope>NUCLEOTIDE SEQUENCE</scope>
</reference>
<dbReference type="PANTHER" id="PTHR21577:SF3">
    <property type="entry name" value="SHUGOSHIN 1-RELATED"/>
    <property type="match status" value="1"/>
</dbReference>
<dbReference type="InterPro" id="IPR038889">
    <property type="entry name" value="Shugoshin1/2"/>
</dbReference>
<feature type="region of interest" description="Disordered" evidence="10">
    <location>
        <begin position="1"/>
        <end position="48"/>
    </location>
</feature>
<feature type="compositionally biased region" description="Polar residues" evidence="10">
    <location>
        <begin position="338"/>
        <end position="350"/>
    </location>
</feature>
<feature type="region of interest" description="Disordered" evidence="10">
    <location>
        <begin position="155"/>
        <end position="211"/>
    </location>
</feature>
<gene>
    <name evidence="12" type="primary">SGO1</name>
</gene>
<feature type="compositionally biased region" description="Basic and acidic residues" evidence="10">
    <location>
        <begin position="14"/>
        <end position="25"/>
    </location>
</feature>
<reference evidence="12" key="3">
    <citation type="submission" date="2025-08" db="UniProtKB">
        <authorList>
            <consortium name="Ensembl"/>
        </authorList>
    </citation>
    <scope>IDENTIFICATION</scope>
</reference>
<evidence type="ECO:0000256" key="7">
    <source>
        <dbReference type="ARBA" id="ARBA00023306"/>
    </source>
</evidence>
<feature type="compositionally biased region" description="Polar residues" evidence="10">
    <location>
        <begin position="271"/>
        <end position="285"/>
    </location>
</feature>
<feature type="compositionally biased region" description="Polar residues" evidence="10">
    <location>
        <begin position="30"/>
        <end position="48"/>
    </location>
</feature>
<dbReference type="RefSeq" id="XP_010871871.2">
    <property type="nucleotide sequence ID" value="XM_010873569.4"/>
</dbReference>
<keyword evidence="4" id="KW-0132">Cell division</keyword>
<comment type="subcellular location">
    <subcellularLocation>
        <location evidence="1">Chromosome</location>
        <location evidence="1">Centromere</location>
    </subcellularLocation>
</comment>
<keyword evidence="3" id="KW-0158">Chromosome</keyword>
<feature type="compositionally biased region" description="Polar residues" evidence="10">
    <location>
        <begin position="527"/>
        <end position="537"/>
    </location>
</feature>
<dbReference type="PANTHER" id="PTHR21577">
    <property type="entry name" value="SHUGOSHIN"/>
    <property type="match status" value="1"/>
</dbReference>
<dbReference type="GeneID" id="105012609"/>